<evidence type="ECO:0000313" key="1">
    <source>
        <dbReference type="EMBL" id="QHU23225.1"/>
    </source>
</evidence>
<dbReference type="EMBL" id="MN741026">
    <property type="protein sequence ID" value="QHU23225.1"/>
    <property type="molecule type" value="Genomic_DNA"/>
</dbReference>
<reference evidence="1" key="1">
    <citation type="journal article" date="2020" name="Nature">
        <title>Giant virus diversity and host interactions through global metagenomics.</title>
        <authorList>
            <person name="Schulz F."/>
            <person name="Roux S."/>
            <person name="Paez-Espino D."/>
            <person name="Jungbluth S."/>
            <person name="Walsh D.A."/>
            <person name="Denef V.J."/>
            <person name="McMahon K.D."/>
            <person name="Konstantinidis K.T."/>
            <person name="Eloe-Fadrosh E.A."/>
            <person name="Kyrpides N.C."/>
            <person name="Woyke T."/>
        </authorList>
    </citation>
    <scope>NUCLEOTIDE SEQUENCE</scope>
    <source>
        <strain evidence="1">GVMAG-S-ERX555907-94</strain>
    </source>
</reference>
<dbReference type="AlphaFoldDB" id="A0A6C0KZ21"/>
<protein>
    <submittedName>
        <fullName evidence="1">Uncharacterized protein</fullName>
    </submittedName>
</protein>
<accession>A0A6C0KZ21</accession>
<organism evidence="1">
    <name type="scientific">viral metagenome</name>
    <dbReference type="NCBI Taxonomy" id="1070528"/>
    <lineage>
        <taxon>unclassified sequences</taxon>
        <taxon>metagenomes</taxon>
        <taxon>organismal metagenomes</taxon>
    </lineage>
</organism>
<proteinExistence type="predicted"/>
<sequence>MEYFLETIHFPLLKNHIIKDPILDWFAIQEALGNPNYTSDERSYYKKYILKESNEYKNKVLETIIKLSGLKVPMNSNPQETKEKIQKNYPLIVRGELFHEEFNMVVRCDLILRYDYFKKIFPKMNNIPFHLLSKRKEYVLIHLSYSSLKFKIDLKEIMNDGLLFYKKCMLYSFMEAMEEICGYRAPLFLLGKEYYYKRTLLPKMEFIGYVPPSDILKEKIRSAYKWIIHLRKNYKKMDVRPKPTHKELYPNMNHTESDWENEKYKLASEIKEITSVWNISYNDRCYLFDKGIQCWDDIRLLNNLKESKKKQIQERMIHMNKNADILIYPRKNISSSFYKVLNVKNAIFFDVESFLSFDEKCNLLNDPFDKREPVLGILGFIQNDKYWNYTINNFTMNDERKIVERFVHHLHTLSKTPIHIFHWGHAENNYIEYIKKTYPEIVFPEYQLINVLDYFRTEPIIVQGVFQFGLKSIGDALYRNNLIKTTWGINDNGLDTMIEFKDICLHKNPKIPLKRYSQIKEIIEYNRIDCQVLFEIVELMKKTYL</sequence>
<name>A0A6C0KZ21_9ZZZZ</name>